<feature type="compositionally biased region" description="Low complexity" evidence="1">
    <location>
        <begin position="53"/>
        <end position="72"/>
    </location>
</feature>
<feature type="region of interest" description="Disordered" evidence="1">
    <location>
        <begin position="53"/>
        <end position="81"/>
    </location>
</feature>
<evidence type="ECO:0000313" key="3">
    <source>
        <dbReference type="EMBL" id="AGA68621.1"/>
    </source>
</evidence>
<name>L0F7K0_DESDL</name>
<sequence>MSNQWGRPSRVEKNQSILKLVSSILVIGIIAYLIFTGFKDKIYPLLKPTYASTNSNNDSLPSPNNSSALNTSTYSAQDSPSPYNLSVANENNEVTTGYWLLFVAKGQMSQLSVESGTITFIQQLIERDRKTTGKNTLALVENGRFRQYIVSDEIYSVVSNLSVINIRVSESSENSSVNSSDNSSLTESLNPNLSAPETTPNPSTEESANTNNSGSVNTPDSISNSY</sequence>
<keyword evidence="2" id="KW-0812">Transmembrane</keyword>
<evidence type="ECO:0000256" key="1">
    <source>
        <dbReference type="SAM" id="MobiDB-lite"/>
    </source>
</evidence>
<proteinExistence type="predicted"/>
<feature type="transmembrane region" description="Helical" evidence="2">
    <location>
        <begin position="20"/>
        <end position="38"/>
    </location>
</feature>
<dbReference type="HOGENOM" id="CLU_106623_0_0_9"/>
<accession>L0F7K0</accession>
<dbReference type="EMBL" id="CP003344">
    <property type="protein sequence ID" value="AGA68621.1"/>
    <property type="molecule type" value="Genomic_DNA"/>
</dbReference>
<dbReference type="Proteomes" id="UP000010797">
    <property type="component" value="Chromosome"/>
</dbReference>
<feature type="compositionally biased region" description="Polar residues" evidence="1">
    <location>
        <begin position="191"/>
        <end position="226"/>
    </location>
</feature>
<dbReference type="RefSeq" id="WP_015261617.1">
    <property type="nucleotide sequence ID" value="NC_019903.1"/>
</dbReference>
<keyword evidence="2" id="KW-0472">Membrane</keyword>
<dbReference type="OrthoDB" id="1808919at2"/>
<evidence type="ECO:0000313" key="4">
    <source>
        <dbReference type="Proteomes" id="UP000010797"/>
    </source>
</evidence>
<dbReference type="KEGG" id="ddl:Desdi_1106"/>
<dbReference type="AlphaFoldDB" id="L0F7K0"/>
<feature type="region of interest" description="Disordered" evidence="1">
    <location>
        <begin position="169"/>
        <end position="226"/>
    </location>
</feature>
<organism evidence="3 4">
    <name type="scientific">Desulfitobacterium dichloroeliminans (strain LMG P-21439 / DCA1)</name>
    <dbReference type="NCBI Taxonomy" id="871963"/>
    <lineage>
        <taxon>Bacteria</taxon>
        <taxon>Bacillati</taxon>
        <taxon>Bacillota</taxon>
        <taxon>Clostridia</taxon>
        <taxon>Eubacteriales</taxon>
        <taxon>Desulfitobacteriaceae</taxon>
        <taxon>Desulfitobacterium</taxon>
    </lineage>
</organism>
<keyword evidence="4" id="KW-1185">Reference proteome</keyword>
<protein>
    <submittedName>
        <fullName evidence="3">Uncharacterized protein</fullName>
    </submittedName>
</protein>
<dbReference type="STRING" id="871963.Desdi_1106"/>
<gene>
    <name evidence="3" type="ordered locus">Desdi_1106</name>
</gene>
<keyword evidence="2" id="KW-1133">Transmembrane helix</keyword>
<reference evidence="4" key="1">
    <citation type="submission" date="2012-02" db="EMBL/GenBank/DDBJ databases">
        <title>Complete sequence of Desulfitobacterium dichloroeliminans LMG P-21439.</title>
        <authorList>
            <person name="Lucas S."/>
            <person name="Han J."/>
            <person name="Lapidus A."/>
            <person name="Cheng J.-F."/>
            <person name="Goodwin L."/>
            <person name="Pitluck S."/>
            <person name="Peters L."/>
            <person name="Ovchinnikova G."/>
            <person name="Teshima H."/>
            <person name="Detter J.C."/>
            <person name="Han C."/>
            <person name="Tapia R."/>
            <person name="Land M."/>
            <person name="Hauser L."/>
            <person name="Kyrpides N."/>
            <person name="Ivanova N."/>
            <person name="Pagani I."/>
            <person name="Kruse T."/>
            <person name="de Vos W.M."/>
            <person name="Boon N."/>
            <person name="Smidt H."/>
            <person name="Woyke T."/>
        </authorList>
    </citation>
    <scope>NUCLEOTIDE SEQUENCE [LARGE SCALE GENOMIC DNA]</scope>
    <source>
        <strain evidence="4">LMG P-21439 / DCA1</strain>
    </source>
</reference>
<feature type="compositionally biased region" description="Low complexity" evidence="1">
    <location>
        <begin position="169"/>
        <end position="190"/>
    </location>
</feature>
<evidence type="ECO:0000256" key="2">
    <source>
        <dbReference type="SAM" id="Phobius"/>
    </source>
</evidence>